<comment type="caution">
    <text evidence="12">The sequence shown here is derived from an EMBL/GenBank/DDBJ whole genome shotgun (WGS) entry which is preliminary data.</text>
</comment>
<name>A0A2B4SFW5_STYPI</name>
<dbReference type="OrthoDB" id="9987243at2759"/>
<dbReference type="EMBL" id="LSMT01000104">
    <property type="protein sequence ID" value="PFX27402.1"/>
    <property type="molecule type" value="Genomic_DNA"/>
</dbReference>
<evidence type="ECO:0000313" key="13">
    <source>
        <dbReference type="Proteomes" id="UP000225706"/>
    </source>
</evidence>
<reference evidence="13" key="1">
    <citation type="journal article" date="2017" name="bioRxiv">
        <title>Comparative analysis of the genomes of Stylophora pistillata and Acropora digitifera provides evidence for extensive differences between species of corals.</title>
        <authorList>
            <person name="Voolstra C.R."/>
            <person name="Li Y."/>
            <person name="Liew Y.J."/>
            <person name="Baumgarten S."/>
            <person name="Zoccola D."/>
            <person name="Flot J.-F."/>
            <person name="Tambutte S."/>
            <person name="Allemand D."/>
            <person name="Aranda M."/>
        </authorList>
    </citation>
    <scope>NUCLEOTIDE SEQUENCE [LARGE SCALE GENOMIC DNA]</scope>
</reference>
<organism evidence="12 13">
    <name type="scientific">Stylophora pistillata</name>
    <name type="common">Smooth cauliflower coral</name>
    <dbReference type="NCBI Taxonomy" id="50429"/>
    <lineage>
        <taxon>Eukaryota</taxon>
        <taxon>Metazoa</taxon>
        <taxon>Cnidaria</taxon>
        <taxon>Anthozoa</taxon>
        <taxon>Hexacorallia</taxon>
        <taxon>Scleractinia</taxon>
        <taxon>Astrocoeniina</taxon>
        <taxon>Pocilloporidae</taxon>
        <taxon>Stylophora</taxon>
    </lineage>
</organism>
<dbReference type="Proteomes" id="UP000225706">
    <property type="component" value="Unassembled WGS sequence"/>
</dbReference>
<dbReference type="Gene3D" id="2.40.50.120">
    <property type="match status" value="1"/>
</dbReference>
<evidence type="ECO:0000256" key="2">
    <source>
        <dbReference type="ARBA" id="ARBA00011027"/>
    </source>
</evidence>
<sequence length="232" mass="26101">MGLTNKSVMQGMTHTMANVLSYITLLLCAIAINEACKCRVPHPQTQFCNADFAIRAKVLRESLDGDQRIYTLRVLRTFKGDSTIGRLARTQGKGKKTKRVIDVTTNSDTAACGVRLDISKVYLILGDVGTRTDRQVLTMHNCPLQSLWRDITVQRRRGLKSVYGRNCQCKIEKICYKSPPSLCDNMIGGCDKPAADSRVTYCRGKHSYCAKTGDKCRWILPRRADFQKCLQE</sequence>
<feature type="binding site" evidence="8">
    <location>
        <position position="36"/>
    </location>
    <ligand>
        <name>Zn(2+)</name>
        <dbReference type="ChEBI" id="CHEBI:29105"/>
        <note>ligand shared with metalloproteinase partner</note>
    </ligand>
</feature>
<protein>
    <submittedName>
        <fullName evidence="12">Metalloproteinase inhibitor 3</fullName>
    </submittedName>
</protein>
<evidence type="ECO:0000313" key="12">
    <source>
        <dbReference type="EMBL" id="PFX27402.1"/>
    </source>
</evidence>
<evidence type="ECO:0000256" key="6">
    <source>
        <dbReference type="ARBA" id="ARBA00023157"/>
    </source>
</evidence>
<feature type="disulfide bond" evidence="9">
    <location>
        <begin position="48"/>
        <end position="167"/>
    </location>
</feature>
<accession>A0A2B4SFW5</accession>
<feature type="disulfide bond" evidence="9">
    <location>
        <begin position="38"/>
        <end position="142"/>
    </location>
</feature>
<dbReference type="SMART" id="SM00206">
    <property type="entry name" value="NTR"/>
    <property type="match status" value="1"/>
</dbReference>
<dbReference type="PANTHER" id="PTHR11844:SF33">
    <property type="entry name" value="TISSUE INHIBITOR OF METALLOPROTEINASE"/>
    <property type="match status" value="1"/>
</dbReference>
<dbReference type="GO" id="GO:0002020">
    <property type="term" value="F:protease binding"/>
    <property type="evidence" value="ECO:0007669"/>
    <property type="project" value="TreeGrafter"/>
</dbReference>
<feature type="signal peptide" evidence="10">
    <location>
        <begin position="1"/>
        <end position="35"/>
    </location>
</feature>
<evidence type="ECO:0000256" key="8">
    <source>
        <dbReference type="PIRSR" id="PIRSR601820-1"/>
    </source>
</evidence>
<evidence type="ECO:0000256" key="10">
    <source>
        <dbReference type="SAM" id="SignalP"/>
    </source>
</evidence>
<evidence type="ECO:0000259" key="11">
    <source>
        <dbReference type="PROSITE" id="PS50189"/>
    </source>
</evidence>
<keyword evidence="7" id="KW-0481">Metalloenzyme inhibitor</keyword>
<keyword evidence="8" id="KW-0862">Zinc</keyword>
<comment type="similarity">
    <text evidence="2">Belongs to the protease inhibitor I35 (TIMP) family.</text>
</comment>
<keyword evidence="6 9" id="KW-1015">Disulfide bond</keyword>
<dbReference type="Pfam" id="PF00965">
    <property type="entry name" value="TIMP"/>
    <property type="match status" value="1"/>
</dbReference>
<dbReference type="GO" id="GO:0046872">
    <property type="term" value="F:metal ion binding"/>
    <property type="evidence" value="ECO:0007669"/>
    <property type="project" value="UniProtKB-KW"/>
</dbReference>
<feature type="chain" id="PRO_5012044139" evidence="10">
    <location>
        <begin position="36"/>
        <end position="232"/>
    </location>
</feature>
<keyword evidence="8" id="KW-0479">Metal-binding</keyword>
<dbReference type="GO" id="GO:0031012">
    <property type="term" value="C:extracellular matrix"/>
    <property type="evidence" value="ECO:0007669"/>
    <property type="project" value="TreeGrafter"/>
</dbReference>
<evidence type="ECO:0000256" key="5">
    <source>
        <dbReference type="ARBA" id="ARBA00022690"/>
    </source>
</evidence>
<comment type="subcellular location">
    <subcellularLocation>
        <location evidence="1">Secreted</location>
    </subcellularLocation>
</comment>
<feature type="disulfide bond" evidence="9">
    <location>
        <begin position="169"/>
        <end position="216"/>
    </location>
</feature>
<evidence type="ECO:0000256" key="7">
    <source>
        <dbReference type="ARBA" id="ARBA00023215"/>
    </source>
</evidence>
<keyword evidence="5" id="KW-0646">Protease inhibitor</keyword>
<dbReference type="InterPro" id="IPR008993">
    <property type="entry name" value="TIMP-like_OB-fold"/>
</dbReference>
<evidence type="ECO:0000256" key="1">
    <source>
        <dbReference type="ARBA" id="ARBA00004613"/>
    </source>
</evidence>
<evidence type="ECO:0000256" key="4">
    <source>
        <dbReference type="ARBA" id="ARBA00022608"/>
    </source>
</evidence>
<dbReference type="GO" id="GO:0008191">
    <property type="term" value="F:metalloendopeptidase inhibitor activity"/>
    <property type="evidence" value="ECO:0007669"/>
    <property type="project" value="InterPro"/>
</dbReference>
<proteinExistence type="inferred from homology"/>
<dbReference type="PANTHER" id="PTHR11844">
    <property type="entry name" value="METALLOPROTEASE INHIBITOR"/>
    <property type="match status" value="1"/>
</dbReference>
<feature type="disulfide bond" evidence="9">
    <location>
        <begin position="36"/>
        <end position="112"/>
    </location>
</feature>
<dbReference type="SUPFAM" id="SSF50242">
    <property type="entry name" value="TIMP-like"/>
    <property type="match status" value="1"/>
</dbReference>
<keyword evidence="3" id="KW-0964">Secreted</keyword>
<keyword evidence="4" id="KW-0483">Metalloprotease inhibitor</keyword>
<dbReference type="PROSITE" id="PS50189">
    <property type="entry name" value="NTR"/>
    <property type="match status" value="1"/>
</dbReference>
<dbReference type="AlphaFoldDB" id="A0A2B4SFW5"/>
<gene>
    <name evidence="12" type="primary">TIMP3</name>
    <name evidence="12" type="ORF">AWC38_SpisGene7913</name>
</gene>
<evidence type="ECO:0000256" key="9">
    <source>
        <dbReference type="PIRSR" id="PIRSR601820-3"/>
    </source>
</evidence>
<dbReference type="CDD" id="cd03577">
    <property type="entry name" value="NTR_TIMP_like"/>
    <property type="match status" value="1"/>
</dbReference>
<dbReference type="InterPro" id="IPR027465">
    <property type="entry name" value="TIMP_C"/>
</dbReference>
<keyword evidence="13" id="KW-1185">Reference proteome</keyword>
<dbReference type="GO" id="GO:0005615">
    <property type="term" value="C:extracellular space"/>
    <property type="evidence" value="ECO:0007669"/>
    <property type="project" value="TreeGrafter"/>
</dbReference>
<dbReference type="GO" id="GO:0051045">
    <property type="term" value="P:negative regulation of membrane protein ectodomain proteolysis"/>
    <property type="evidence" value="ECO:0007669"/>
    <property type="project" value="TreeGrafter"/>
</dbReference>
<evidence type="ECO:0000256" key="3">
    <source>
        <dbReference type="ARBA" id="ARBA00022525"/>
    </source>
</evidence>
<dbReference type="InterPro" id="IPR001820">
    <property type="entry name" value="TIMP"/>
</dbReference>
<dbReference type="Gene3D" id="3.90.370.10">
    <property type="entry name" value="Tissue inhibitor of metalloproteinase-1. Chain B, domain 1"/>
    <property type="match status" value="1"/>
</dbReference>
<feature type="domain" description="NTR" evidence="11">
    <location>
        <begin position="36"/>
        <end position="167"/>
    </location>
</feature>
<dbReference type="InterPro" id="IPR001134">
    <property type="entry name" value="Netrin_domain"/>
</dbReference>
<keyword evidence="10" id="KW-0732">Signal</keyword>